<comment type="subunit">
    <text evidence="9">Homodimer.</text>
</comment>
<dbReference type="InterPro" id="IPR014729">
    <property type="entry name" value="Rossmann-like_a/b/a_fold"/>
</dbReference>
<feature type="binding site" evidence="9">
    <location>
        <position position="227"/>
    </location>
    <ligand>
        <name>ATP</name>
        <dbReference type="ChEBI" id="CHEBI:30616"/>
    </ligand>
</feature>
<sequence length="394" mass="43697">MSSSSLEQLLLGTESNLPEGELEKLLAEARPLKVKAGFDPTAQDLHFGHTVLIEKLRQFQAHGHEVIFIVGDYTAMIGDPSGRNATRPPLTEEQVQAHAKTYTEQVFKILDPEKTTVCFNNDWLGKLTSMDLVKLASSQTVARMLERDDFAKRYKDNQPISIHEFLYPLLQGYDSYAIEADIELGGTDQTFNLLMGREIQKAHGMKPQAILTVPLLEGLDGVKKMSKSYGNYIALNDSPIDMYGKVMSISDALMWRYYDLISGKSIHETQGLKDTVNAGVNPRDLKRQLAHLLVTRFHDASLADQAQEAFIQQFTKGGVPDDIASVRLSQEQLAMPLGVLLRDVGLVASSSEGNRMIKQGAVRLDAQVIDVLPGLTGEHVLQVGKRRLIKIIEA</sequence>
<comment type="subcellular location">
    <subcellularLocation>
        <location evidence="9">Cytoplasm</location>
    </subcellularLocation>
</comment>
<evidence type="ECO:0000313" key="11">
    <source>
        <dbReference type="EMBL" id="MCP8352438.1"/>
    </source>
</evidence>
<comment type="caution">
    <text evidence="9">Lacks conserved residue(s) required for the propagation of feature annotation.</text>
</comment>
<evidence type="ECO:0000256" key="1">
    <source>
        <dbReference type="ARBA" id="ARBA00022490"/>
    </source>
</evidence>
<dbReference type="InterPro" id="IPR002305">
    <property type="entry name" value="aa-tRNA-synth_Ic"/>
</dbReference>
<accession>A0ABT1L891</accession>
<evidence type="ECO:0000256" key="10">
    <source>
        <dbReference type="PROSITE-ProRule" id="PRU00182"/>
    </source>
</evidence>
<evidence type="ECO:0000256" key="8">
    <source>
        <dbReference type="ARBA" id="ARBA00048248"/>
    </source>
</evidence>
<evidence type="ECO:0000313" key="12">
    <source>
        <dbReference type="Proteomes" id="UP001320768"/>
    </source>
</evidence>
<feature type="short sequence motif" description="'KMSKS' region" evidence="9">
    <location>
        <begin position="224"/>
        <end position="228"/>
    </location>
</feature>
<name>A0ABT1L891_9GAMM</name>
<dbReference type="InterPro" id="IPR024108">
    <property type="entry name" value="Tyr-tRNA-ligase_bac_2"/>
</dbReference>
<dbReference type="SUPFAM" id="SSF52374">
    <property type="entry name" value="Nucleotidylyl transferase"/>
    <property type="match status" value="1"/>
</dbReference>
<keyword evidence="2 9" id="KW-0436">Ligase</keyword>
<comment type="caution">
    <text evidence="11">The sequence shown here is derived from an EMBL/GenBank/DDBJ whole genome shotgun (WGS) entry which is preliminary data.</text>
</comment>
<dbReference type="PANTHER" id="PTHR11766:SF1">
    <property type="entry name" value="TYROSINE--TRNA LIGASE"/>
    <property type="match status" value="1"/>
</dbReference>
<keyword evidence="4 9" id="KW-0067">ATP-binding</keyword>
<dbReference type="NCBIfam" id="TIGR00234">
    <property type="entry name" value="tyrS"/>
    <property type="match status" value="1"/>
</dbReference>
<evidence type="ECO:0000256" key="7">
    <source>
        <dbReference type="ARBA" id="ARBA00023146"/>
    </source>
</evidence>
<dbReference type="Pfam" id="PF00579">
    <property type="entry name" value="tRNA-synt_1b"/>
    <property type="match status" value="1"/>
</dbReference>
<proteinExistence type="inferred from homology"/>
<dbReference type="Gene3D" id="3.40.50.620">
    <property type="entry name" value="HUPs"/>
    <property type="match status" value="1"/>
</dbReference>
<dbReference type="InterPro" id="IPR024088">
    <property type="entry name" value="Tyr-tRNA-ligase_bac-type"/>
</dbReference>
<dbReference type="PANTHER" id="PTHR11766">
    <property type="entry name" value="TYROSYL-TRNA SYNTHETASE"/>
    <property type="match status" value="1"/>
</dbReference>
<organism evidence="11 12">
    <name type="scientific">Candidatus Synchoanobacter obligatus</name>
    <dbReference type="NCBI Taxonomy" id="2919597"/>
    <lineage>
        <taxon>Bacteria</taxon>
        <taxon>Pseudomonadati</taxon>
        <taxon>Pseudomonadota</taxon>
        <taxon>Gammaproteobacteria</taxon>
        <taxon>Candidatus Comchoanobacterales</taxon>
        <taxon>Candidatus Comchoanobacteraceae</taxon>
        <taxon>Candidatus Synchoanobacter</taxon>
    </lineage>
</organism>
<dbReference type="HAMAP" id="MF_02007">
    <property type="entry name" value="Tyr_tRNA_synth_type2"/>
    <property type="match status" value="1"/>
</dbReference>
<dbReference type="RefSeq" id="WP_258569542.1">
    <property type="nucleotide sequence ID" value="NZ_JAKUDN010000002.1"/>
</dbReference>
<dbReference type="PROSITE" id="PS50889">
    <property type="entry name" value="S4"/>
    <property type="match status" value="1"/>
</dbReference>
<dbReference type="Gene3D" id="3.10.290.10">
    <property type="entry name" value="RNA-binding S4 domain"/>
    <property type="match status" value="1"/>
</dbReference>
<dbReference type="EMBL" id="JAKUDN010000002">
    <property type="protein sequence ID" value="MCP8352438.1"/>
    <property type="molecule type" value="Genomic_DNA"/>
</dbReference>
<protein>
    <recommendedName>
        <fullName evidence="9">Tyrosine--tRNA ligase</fullName>
        <ecNumber evidence="9">6.1.1.1</ecNumber>
    </recommendedName>
    <alternativeName>
        <fullName evidence="9">Tyrosyl-tRNA synthetase</fullName>
        <shortName evidence="9">TyrRS</shortName>
    </alternativeName>
</protein>
<dbReference type="EC" id="6.1.1.1" evidence="9"/>
<reference evidence="11 12" key="1">
    <citation type="journal article" date="2022" name="Nat. Microbiol.">
        <title>The microbiome of a bacterivorous marine choanoflagellate contains a resource-demanding obligate bacterial associate.</title>
        <authorList>
            <person name="Needham D.M."/>
            <person name="Poirier C."/>
            <person name="Bachy C."/>
            <person name="George E.E."/>
            <person name="Wilken S."/>
            <person name="Yung C.C.M."/>
            <person name="Limardo A.J."/>
            <person name="Morando M."/>
            <person name="Sudek L."/>
            <person name="Malmstrom R.R."/>
            <person name="Keeling P.J."/>
            <person name="Santoro A.E."/>
            <person name="Worden A.Z."/>
        </authorList>
    </citation>
    <scope>NUCLEOTIDE SEQUENCE [LARGE SCALE GENOMIC DNA]</scope>
    <source>
        <strain evidence="11 12">Comchoano-2</strain>
    </source>
</reference>
<dbReference type="CDD" id="cd00805">
    <property type="entry name" value="TyrRS_core"/>
    <property type="match status" value="1"/>
</dbReference>
<dbReference type="SUPFAM" id="SSF55174">
    <property type="entry name" value="Alpha-L RNA-binding motif"/>
    <property type="match status" value="1"/>
</dbReference>
<dbReference type="PRINTS" id="PR01040">
    <property type="entry name" value="TRNASYNTHTYR"/>
</dbReference>
<evidence type="ECO:0000256" key="6">
    <source>
        <dbReference type="ARBA" id="ARBA00022917"/>
    </source>
</evidence>
<evidence type="ECO:0000256" key="3">
    <source>
        <dbReference type="ARBA" id="ARBA00022741"/>
    </source>
</evidence>
<dbReference type="GO" id="GO:0004831">
    <property type="term" value="F:tyrosine-tRNA ligase activity"/>
    <property type="evidence" value="ECO:0007669"/>
    <property type="project" value="UniProtKB-EC"/>
</dbReference>
<evidence type="ECO:0000256" key="4">
    <source>
        <dbReference type="ARBA" id="ARBA00022840"/>
    </source>
</evidence>
<comment type="similarity">
    <text evidence="9">Belongs to the class-I aminoacyl-tRNA synthetase family. TyrS type 2 subfamily.</text>
</comment>
<gene>
    <name evidence="9 11" type="primary">tyrS</name>
    <name evidence="11" type="ORF">MKS91_03930</name>
</gene>
<keyword evidence="1 9" id="KW-0963">Cytoplasm</keyword>
<dbReference type="Proteomes" id="UP001320768">
    <property type="component" value="Unassembled WGS sequence"/>
</dbReference>
<evidence type="ECO:0000256" key="2">
    <source>
        <dbReference type="ARBA" id="ARBA00022598"/>
    </source>
</evidence>
<keyword evidence="7 9" id="KW-0030">Aminoacyl-tRNA synthetase</keyword>
<evidence type="ECO:0000256" key="5">
    <source>
        <dbReference type="ARBA" id="ARBA00022884"/>
    </source>
</evidence>
<dbReference type="InterPro" id="IPR036986">
    <property type="entry name" value="S4_RNA-bd_sf"/>
</dbReference>
<comment type="function">
    <text evidence="9">Catalyzes the attachment of tyrosine to tRNA(Tyr) in a two-step reaction: tyrosine is first activated by ATP to form Tyr-AMP and then transferred to the acceptor end of tRNA(Tyr).</text>
</comment>
<dbReference type="Gene3D" id="1.10.240.10">
    <property type="entry name" value="Tyrosyl-Transfer RNA Synthetase"/>
    <property type="match status" value="1"/>
</dbReference>
<keyword evidence="12" id="KW-1185">Reference proteome</keyword>
<evidence type="ECO:0000256" key="9">
    <source>
        <dbReference type="HAMAP-Rule" id="MF_02007"/>
    </source>
</evidence>
<comment type="catalytic activity">
    <reaction evidence="8 9">
        <text>tRNA(Tyr) + L-tyrosine + ATP = L-tyrosyl-tRNA(Tyr) + AMP + diphosphate + H(+)</text>
        <dbReference type="Rhea" id="RHEA:10220"/>
        <dbReference type="Rhea" id="RHEA-COMP:9706"/>
        <dbReference type="Rhea" id="RHEA-COMP:9707"/>
        <dbReference type="ChEBI" id="CHEBI:15378"/>
        <dbReference type="ChEBI" id="CHEBI:30616"/>
        <dbReference type="ChEBI" id="CHEBI:33019"/>
        <dbReference type="ChEBI" id="CHEBI:58315"/>
        <dbReference type="ChEBI" id="CHEBI:78442"/>
        <dbReference type="ChEBI" id="CHEBI:78536"/>
        <dbReference type="ChEBI" id="CHEBI:456215"/>
        <dbReference type="EC" id="6.1.1.1"/>
    </reaction>
</comment>
<keyword evidence="5 10" id="KW-0694">RNA-binding</keyword>
<keyword evidence="6 9" id="KW-0648">Protein biosynthesis</keyword>
<dbReference type="InterPro" id="IPR002307">
    <property type="entry name" value="Tyr-tRNA-ligase"/>
</dbReference>
<keyword evidence="3 9" id="KW-0547">Nucleotide-binding</keyword>